<keyword evidence="5" id="KW-0347">Helicase</keyword>
<feature type="compositionally biased region" description="Basic and acidic residues" evidence="9">
    <location>
        <begin position="377"/>
        <end position="393"/>
    </location>
</feature>
<feature type="compositionally biased region" description="Polar residues" evidence="9">
    <location>
        <begin position="1031"/>
        <end position="1045"/>
    </location>
</feature>
<proteinExistence type="inferred from homology"/>
<feature type="region of interest" description="Disordered" evidence="9">
    <location>
        <begin position="62"/>
        <end position="102"/>
    </location>
</feature>
<dbReference type="PROSITE" id="PS51194">
    <property type="entry name" value="HELICASE_CTER"/>
    <property type="match status" value="1"/>
</dbReference>
<dbReference type="Gene3D" id="3.40.50.300">
    <property type="entry name" value="P-loop containing nucleotide triphosphate hydrolases"/>
    <property type="match status" value="1"/>
</dbReference>
<keyword evidence="4" id="KW-0378">Hydrolase</keyword>
<sequence length="1052" mass="118129">MNNVCSEPRTEFALPDIPLSPSPANTDTVHPDLSSGSAEDIVEQDVARGAECESQNVRHRMSEAAVDHSSERNNLAGETSMPSCSSKSDFLLSEPLPSSTTGNPLQKIEDFISKTMAKKTVTRRNIRTLKSLRDLNPETRRVMNEENERVDQIESAGIPDREESPEIEIISIQAPRRVEHTEPSTSNGEVVCLEVKDKFRSVTSFHCDDSENVPDAEGRILINTNRMKKDPQIFVAGHLTAHLKKHQVGGVRFMYATLIESSTKFTNSPGHGSVLAHSMGLGKTLQVITFLEAVFRHINDLKTVLIVAPLNTMAHWMAEFLKWMPEHKRPERFVLTCLKDQKEAVRNSLIERWANDGGILLIGYEKLRSIANVGKRAKGERGSKRQKLDRDAPDDMPTTSAGSFRDLLSTTGLTEPAAENDNEVSRRLLNSAQIVICDEGHRIKSADAAVTRVLKKVKSKRRLILTGYPLQNNLLEYWCMIDFVRPFLLGTESEFINLFKNPIENGQCADSSDADQNIMRERTYILQRTLSRIVQRRDSRPLIEALPMKREFALIFRQTPSQNSLYRSLCQELAMNRDSLNAVALYSTFRNIASHPAIFFQHLKKLASQMNDPKTAVETGPIRTLLASLVSKGIWKRHLDNLDANKYDEIHSGKIMFVKHLVQESVVKGKEKIVIFSQSIDVLDYLEGFLQTLLPAPAENEAQFPPFLRIDGSTGSSEREALINQFNNKEHGTRLFLISTEAGGIGINLTGGQKIVLMDVSWNPSKDIQAISRIYRYGQESISTIYRLVGDGSMEKCVFERQINKQCLFKRVVDDKNPMLAVNQSELSSLFRLDEADGPDQWHQVCQEPFPEEAKADDVLRQLDDSLAFRQYLAKAPQVMDSVLEADDMTQLSADERQRAEARFLREKQFGPGARVENNGFAPVATRNGNFVPPFLPQRPAPPAPTVVQLPLQSFIPDAEIVKEIVQVAGRNEDLSDVVRRLSEKYKMRAVRHPVPNRTGGVSSAHILYPPSVPFGILIRPDGTAYRVNSPLQRSQPLSEQTPSQPKEYAVL</sequence>
<gene>
    <name evidence="12" type="primary">RvY_08875-1</name>
    <name evidence="12" type="synonym">RvY_08875.1</name>
    <name evidence="12" type="ORF">RvY_08875</name>
</gene>
<evidence type="ECO:0000256" key="9">
    <source>
        <dbReference type="SAM" id="MobiDB-lite"/>
    </source>
</evidence>
<keyword evidence="13" id="KW-1185">Reference proteome</keyword>
<dbReference type="PANTHER" id="PTHR45797">
    <property type="entry name" value="RAD54-LIKE"/>
    <property type="match status" value="1"/>
</dbReference>
<organism evidence="12 13">
    <name type="scientific">Ramazzottius varieornatus</name>
    <name type="common">Water bear</name>
    <name type="synonym">Tardigrade</name>
    <dbReference type="NCBI Taxonomy" id="947166"/>
    <lineage>
        <taxon>Eukaryota</taxon>
        <taxon>Metazoa</taxon>
        <taxon>Ecdysozoa</taxon>
        <taxon>Tardigrada</taxon>
        <taxon>Eutardigrada</taxon>
        <taxon>Parachela</taxon>
        <taxon>Hypsibioidea</taxon>
        <taxon>Ramazzottiidae</taxon>
        <taxon>Ramazzottius</taxon>
    </lineage>
</organism>
<dbReference type="InterPro" id="IPR049730">
    <property type="entry name" value="SNF2/RAD54-like_C"/>
</dbReference>
<evidence type="ECO:0000313" key="12">
    <source>
        <dbReference type="EMBL" id="GAU97604.1"/>
    </source>
</evidence>
<dbReference type="GO" id="GO:0004386">
    <property type="term" value="F:helicase activity"/>
    <property type="evidence" value="ECO:0007669"/>
    <property type="project" value="UniProtKB-KW"/>
</dbReference>
<dbReference type="SUPFAM" id="SSF52540">
    <property type="entry name" value="P-loop containing nucleoside triphosphate hydrolases"/>
    <property type="match status" value="2"/>
</dbReference>
<dbReference type="Gene3D" id="3.40.50.10810">
    <property type="entry name" value="Tandem AAA-ATPase domain"/>
    <property type="match status" value="1"/>
</dbReference>
<feature type="region of interest" description="Disordered" evidence="9">
    <location>
        <begin position="375"/>
        <end position="404"/>
    </location>
</feature>
<dbReference type="GO" id="GO:0005634">
    <property type="term" value="C:nucleus"/>
    <property type="evidence" value="ECO:0007669"/>
    <property type="project" value="UniProtKB-SubCell"/>
</dbReference>
<evidence type="ECO:0000256" key="7">
    <source>
        <dbReference type="ARBA" id="ARBA00023125"/>
    </source>
</evidence>
<dbReference type="GO" id="GO:0016887">
    <property type="term" value="F:ATP hydrolysis activity"/>
    <property type="evidence" value="ECO:0007669"/>
    <property type="project" value="InterPro"/>
</dbReference>
<evidence type="ECO:0000259" key="11">
    <source>
        <dbReference type="PROSITE" id="PS51194"/>
    </source>
</evidence>
<evidence type="ECO:0000256" key="8">
    <source>
        <dbReference type="ARBA" id="ARBA00023242"/>
    </source>
</evidence>
<evidence type="ECO:0000256" key="3">
    <source>
        <dbReference type="ARBA" id="ARBA00022741"/>
    </source>
</evidence>
<dbReference type="InterPro" id="IPR014001">
    <property type="entry name" value="Helicase_ATP-bd"/>
</dbReference>
<dbReference type="GO" id="GO:0003677">
    <property type="term" value="F:DNA binding"/>
    <property type="evidence" value="ECO:0007669"/>
    <property type="project" value="UniProtKB-KW"/>
</dbReference>
<dbReference type="PANTHER" id="PTHR45797:SF1">
    <property type="entry name" value="HELICASE ARIP4"/>
    <property type="match status" value="1"/>
</dbReference>
<comment type="caution">
    <text evidence="12">The sequence shown here is derived from an EMBL/GenBank/DDBJ whole genome shotgun (WGS) entry which is preliminary data.</text>
</comment>
<name>A0A1D1V7H2_RAMVA</name>
<accession>A0A1D1V7H2</accession>
<dbReference type="InterPro" id="IPR000330">
    <property type="entry name" value="SNF2_N"/>
</dbReference>
<evidence type="ECO:0000313" key="13">
    <source>
        <dbReference type="Proteomes" id="UP000186922"/>
    </source>
</evidence>
<keyword evidence="8" id="KW-0539">Nucleus</keyword>
<feature type="compositionally biased region" description="Polar residues" evidence="9">
    <location>
        <begin position="72"/>
        <end position="88"/>
    </location>
</feature>
<keyword evidence="6" id="KW-0067">ATP-binding</keyword>
<evidence type="ECO:0000256" key="2">
    <source>
        <dbReference type="ARBA" id="ARBA00007025"/>
    </source>
</evidence>
<dbReference type="Proteomes" id="UP000186922">
    <property type="component" value="Unassembled WGS sequence"/>
</dbReference>
<dbReference type="InterPro" id="IPR038718">
    <property type="entry name" value="SNF2-like_sf"/>
</dbReference>
<dbReference type="CDD" id="cd18793">
    <property type="entry name" value="SF2_C_SNF"/>
    <property type="match status" value="1"/>
</dbReference>
<dbReference type="EMBL" id="BDGG01000004">
    <property type="protein sequence ID" value="GAU97604.1"/>
    <property type="molecule type" value="Genomic_DNA"/>
</dbReference>
<dbReference type="AlphaFoldDB" id="A0A1D1V7H2"/>
<dbReference type="PROSITE" id="PS51192">
    <property type="entry name" value="HELICASE_ATP_BIND_1"/>
    <property type="match status" value="1"/>
</dbReference>
<evidence type="ECO:0000259" key="10">
    <source>
        <dbReference type="PROSITE" id="PS51192"/>
    </source>
</evidence>
<dbReference type="GO" id="GO:0005524">
    <property type="term" value="F:ATP binding"/>
    <property type="evidence" value="ECO:0007669"/>
    <property type="project" value="UniProtKB-KW"/>
</dbReference>
<feature type="region of interest" description="Disordered" evidence="9">
    <location>
        <begin position="1"/>
        <end position="44"/>
    </location>
</feature>
<comment type="similarity">
    <text evidence="2">Belongs to the SNF2/RAD54 helicase family.</text>
</comment>
<keyword evidence="7" id="KW-0238">DNA-binding</keyword>
<feature type="compositionally biased region" description="Basic and acidic residues" evidence="9">
    <location>
        <begin position="62"/>
        <end position="71"/>
    </location>
</feature>
<dbReference type="Pfam" id="PF00176">
    <property type="entry name" value="SNF2-rel_dom"/>
    <property type="match status" value="1"/>
</dbReference>
<evidence type="ECO:0000256" key="1">
    <source>
        <dbReference type="ARBA" id="ARBA00004123"/>
    </source>
</evidence>
<protein>
    <recommendedName>
        <fullName evidence="14">Helicase C-terminal domain-containing protein</fullName>
    </recommendedName>
</protein>
<feature type="domain" description="Helicase ATP-binding" evidence="10">
    <location>
        <begin position="264"/>
        <end position="487"/>
    </location>
</feature>
<dbReference type="SMART" id="SM00490">
    <property type="entry name" value="HELICc"/>
    <property type="match status" value="1"/>
</dbReference>
<dbReference type="InterPro" id="IPR027417">
    <property type="entry name" value="P-loop_NTPase"/>
</dbReference>
<comment type="subcellular location">
    <subcellularLocation>
        <location evidence="1">Nucleus</location>
    </subcellularLocation>
</comment>
<feature type="domain" description="Helicase C-terminal" evidence="11">
    <location>
        <begin position="661"/>
        <end position="820"/>
    </location>
</feature>
<evidence type="ECO:0000256" key="5">
    <source>
        <dbReference type="ARBA" id="ARBA00022806"/>
    </source>
</evidence>
<dbReference type="STRING" id="947166.A0A1D1V7H2"/>
<dbReference type="InterPro" id="IPR001650">
    <property type="entry name" value="Helicase_C-like"/>
</dbReference>
<dbReference type="OrthoDB" id="2020972at2759"/>
<dbReference type="SMART" id="SM00487">
    <property type="entry name" value="DEXDc"/>
    <property type="match status" value="1"/>
</dbReference>
<dbReference type="Pfam" id="PF00271">
    <property type="entry name" value="Helicase_C"/>
    <property type="match status" value="1"/>
</dbReference>
<feature type="region of interest" description="Disordered" evidence="9">
    <location>
        <begin position="1031"/>
        <end position="1052"/>
    </location>
</feature>
<evidence type="ECO:0000256" key="4">
    <source>
        <dbReference type="ARBA" id="ARBA00022801"/>
    </source>
</evidence>
<keyword evidence="3" id="KW-0547">Nucleotide-binding</keyword>
<reference evidence="12 13" key="1">
    <citation type="journal article" date="2016" name="Nat. Commun.">
        <title>Extremotolerant tardigrade genome and improved radiotolerance of human cultured cells by tardigrade-unique protein.</title>
        <authorList>
            <person name="Hashimoto T."/>
            <person name="Horikawa D.D."/>
            <person name="Saito Y."/>
            <person name="Kuwahara H."/>
            <person name="Kozuka-Hata H."/>
            <person name="Shin-I T."/>
            <person name="Minakuchi Y."/>
            <person name="Ohishi K."/>
            <person name="Motoyama A."/>
            <person name="Aizu T."/>
            <person name="Enomoto A."/>
            <person name="Kondo K."/>
            <person name="Tanaka S."/>
            <person name="Hara Y."/>
            <person name="Koshikawa S."/>
            <person name="Sagara H."/>
            <person name="Miura T."/>
            <person name="Yokobori S."/>
            <person name="Miyagawa K."/>
            <person name="Suzuki Y."/>
            <person name="Kubo T."/>
            <person name="Oyama M."/>
            <person name="Kohara Y."/>
            <person name="Fujiyama A."/>
            <person name="Arakawa K."/>
            <person name="Katayama T."/>
            <person name="Toyoda A."/>
            <person name="Kunieda T."/>
        </authorList>
    </citation>
    <scope>NUCLEOTIDE SEQUENCE [LARGE SCALE GENOMIC DNA]</scope>
    <source>
        <strain evidence="12 13">YOKOZUNA-1</strain>
    </source>
</reference>
<evidence type="ECO:0008006" key="14">
    <source>
        <dbReference type="Google" id="ProtNLM"/>
    </source>
</evidence>
<evidence type="ECO:0000256" key="6">
    <source>
        <dbReference type="ARBA" id="ARBA00022840"/>
    </source>
</evidence>
<dbReference type="InterPro" id="IPR044574">
    <property type="entry name" value="ARIP4-like"/>
</dbReference>